<evidence type="ECO:0000256" key="3">
    <source>
        <dbReference type="ARBA" id="ARBA00009677"/>
    </source>
</evidence>
<gene>
    <name evidence="7 11" type="primary">flgK</name>
    <name evidence="11" type="ORF">O3V59_06880</name>
</gene>
<evidence type="ECO:0000256" key="5">
    <source>
        <dbReference type="ARBA" id="ARBA00022525"/>
    </source>
</evidence>
<feature type="domain" description="Flagellar hook-associated protein FlgK helical" evidence="10">
    <location>
        <begin position="102"/>
        <end position="320"/>
    </location>
</feature>
<keyword evidence="11" id="KW-0282">Flagellum</keyword>
<evidence type="ECO:0000256" key="7">
    <source>
        <dbReference type="RuleBase" id="RU362065"/>
    </source>
</evidence>
<evidence type="ECO:0000256" key="6">
    <source>
        <dbReference type="ARBA" id="ARBA00023143"/>
    </source>
</evidence>
<sequence length="492" mass="53343">MRSTFHGLEVGKRGLFAQQSALNTTSHNIANANTEGYTRQRVNMVATPGIPYVGLNMSREAGLLGTGVMVTDIQRLREDFLDLQYRNENKNLGYWDEKVDALTKIEAILQEPSETGLQKVMDQMWQAWQELSKDPINPSTRAVVRERSIAVAETFANLYKQLQEVQQDMDHVVGVKALEVNSLAQQIAAVNKMINDVVPHGYVPNDLYDQRDVLIDKLSKLVPVKVSYVQNGMVDIQVDGRDLVNGFTSVPVAAVKNAQTGLNDFTIGGASFKPTSGGITAIMEARDVLIPGTMERLDLLAINLTKEINNVHKLGYSISDINGGGGSSQIPFFVDKIKGGTADPTGAANIAINPAILASLDAIAAARPEPDGSVVAGNNENALAIAQIKFKIIPAGTGPTDFKEATTLDDYYRYTIGELGVKGQEAIRNQKNSETIVNMVAAQRESVSGVSIDEEMANLVKYQHAYNAAARSITAVDEILDRIINGMGRVGL</sequence>
<feature type="domain" description="Flagellar basal body rod protein N-terminal" evidence="8">
    <location>
        <begin position="8"/>
        <end position="38"/>
    </location>
</feature>
<name>A0A9X3Z2S3_9BACL</name>
<protein>
    <recommendedName>
        <fullName evidence="4 7">Flagellar hook-associated protein 1</fullName>
        <shortName evidence="7">HAP1</shortName>
    </recommendedName>
</protein>
<dbReference type="RefSeq" id="WP_044898884.1">
    <property type="nucleotide sequence ID" value="NZ_JAPYYP010000006.1"/>
</dbReference>
<accession>A0A9X3Z2S3</accession>
<keyword evidence="11" id="KW-0966">Cell projection</keyword>
<dbReference type="EMBL" id="JAPYYP010000006">
    <property type="protein sequence ID" value="MDA5108077.1"/>
    <property type="molecule type" value="Genomic_DNA"/>
</dbReference>
<comment type="similarity">
    <text evidence="3 7">Belongs to the flagella basal body rod proteins family.</text>
</comment>
<evidence type="ECO:0000259" key="9">
    <source>
        <dbReference type="Pfam" id="PF06429"/>
    </source>
</evidence>
<dbReference type="InterPro" id="IPR002371">
    <property type="entry name" value="FlgK"/>
</dbReference>
<dbReference type="InterPro" id="IPR053927">
    <property type="entry name" value="FlgK_helical"/>
</dbReference>
<evidence type="ECO:0000259" key="8">
    <source>
        <dbReference type="Pfam" id="PF00460"/>
    </source>
</evidence>
<dbReference type="GO" id="GO:0009424">
    <property type="term" value="C:bacterial-type flagellum hook"/>
    <property type="evidence" value="ECO:0007669"/>
    <property type="project" value="UniProtKB-UniRule"/>
</dbReference>
<dbReference type="PRINTS" id="PR01005">
    <property type="entry name" value="FLGHOOKAP1"/>
</dbReference>
<feature type="domain" description="Flagellar basal-body/hook protein C-terminal" evidence="9">
    <location>
        <begin position="447"/>
        <end position="485"/>
    </location>
</feature>
<dbReference type="AlphaFoldDB" id="A0A9X3Z2S3"/>
<keyword evidence="6 7" id="KW-0975">Bacterial flagellum</keyword>
<dbReference type="Pfam" id="PF00460">
    <property type="entry name" value="Flg_bb_rod"/>
    <property type="match status" value="1"/>
</dbReference>
<dbReference type="Pfam" id="PF06429">
    <property type="entry name" value="Flg_bbr_C"/>
    <property type="match status" value="1"/>
</dbReference>
<dbReference type="NCBIfam" id="TIGR02492">
    <property type="entry name" value="flgK_ends"/>
    <property type="match status" value="1"/>
</dbReference>
<comment type="subcellular location">
    <subcellularLocation>
        <location evidence="1 7">Bacterial flagellum</location>
    </subcellularLocation>
    <subcellularLocation>
        <location evidence="2 7">Secreted</location>
    </subcellularLocation>
</comment>
<evidence type="ECO:0000313" key="11">
    <source>
        <dbReference type="EMBL" id="MDA5108077.1"/>
    </source>
</evidence>
<keyword evidence="11" id="KW-0969">Cilium</keyword>
<evidence type="ECO:0000256" key="4">
    <source>
        <dbReference type="ARBA" id="ARBA00016244"/>
    </source>
</evidence>
<dbReference type="Pfam" id="PF22638">
    <property type="entry name" value="FlgK_D1"/>
    <property type="match status" value="1"/>
</dbReference>
<comment type="caution">
    <text evidence="11">The sequence shown here is derived from an EMBL/GenBank/DDBJ whole genome shotgun (WGS) entry which is preliminary data.</text>
</comment>
<keyword evidence="12" id="KW-1185">Reference proteome</keyword>
<dbReference type="PANTHER" id="PTHR30033:SF1">
    <property type="entry name" value="FLAGELLAR HOOK-ASSOCIATED PROTEIN 1"/>
    <property type="match status" value="1"/>
</dbReference>
<dbReference type="InterPro" id="IPR001444">
    <property type="entry name" value="Flag_bb_rod_N"/>
</dbReference>
<proteinExistence type="inferred from homology"/>
<dbReference type="PANTHER" id="PTHR30033">
    <property type="entry name" value="FLAGELLAR HOOK-ASSOCIATED PROTEIN 1"/>
    <property type="match status" value="1"/>
</dbReference>
<keyword evidence="5 7" id="KW-0964">Secreted</keyword>
<dbReference type="GO" id="GO:0005198">
    <property type="term" value="F:structural molecule activity"/>
    <property type="evidence" value="ECO:0007669"/>
    <property type="project" value="UniProtKB-UniRule"/>
</dbReference>
<dbReference type="Proteomes" id="UP001151071">
    <property type="component" value="Unassembled WGS sequence"/>
</dbReference>
<dbReference type="GO" id="GO:0044780">
    <property type="term" value="P:bacterial-type flagellum assembly"/>
    <property type="evidence" value="ECO:0007669"/>
    <property type="project" value="InterPro"/>
</dbReference>
<evidence type="ECO:0000313" key="12">
    <source>
        <dbReference type="Proteomes" id="UP001151071"/>
    </source>
</evidence>
<reference evidence="11" key="1">
    <citation type="submission" date="2022-12" db="EMBL/GenBank/DDBJ databases">
        <title>Draft genome sequence of the thermophilic strain Brevibacillus thermoruber HT42, isolated from Los Humeros, Puebla, Mexico, with biotechnological potential.</title>
        <authorList>
            <person name="Lara Sanchez J."/>
            <person name="Solis Palacios R."/>
            <person name="Bustos Baena A.S."/>
            <person name="Ruz Baez A.E."/>
            <person name="Espinosa Luna G."/>
            <person name="Oliart Ros R.M."/>
        </authorList>
    </citation>
    <scope>NUCLEOTIDE SEQUENCE</scope>
    <source>
        <strain evidence="11">HT42</strain>
    </source>
</reference>
<evidence type="ECO:0000256" key="2">
    <source>
        <dbReference type="ARBA" id="ARBA00004613"/>
    </source>
</evidence>
<organism evidence="11 12">
    <name type="scientific">Brevibacillus thermoruber</name>
    <dbReference type="NCBI Taxonomy" id="33942"/>
    <lineage>
        <taxon>Bacteria</taxon>
        <taxon>Bacillati</taxon>
        <taxon>Bacillota</taxon>
        <taxon>Bacilli</taxon>
        <taxon>Bacillales</taxon>
        <taxon>Paenibacillaceae</taxon>
        <taxon>Brevibacillus</taxon>
    </lineage>
</organism>
<dbReference type="SUPFAM" id="SSF64518">
    <property type="entry name" value="Phase 1 flagellin"/>
    <property type="match status" value="1"/>
</dbReference>
<evidence type="ECO:0000256" key="1">
    <source>
        <dbReference type="ARBA" id="ARBA00004365"/>
    </source>
</evidence>
<evidence type="ECO:0000259" key="10">
    <source>
        <dbReference type="Pfam" id="PF22638"/>
    </source>
</evidence>
<dbReference type="GO" id="GO:0005576">
    <property type="term" value="C:extracellular region"/>
    <property type="evidence" value="ECO:0007669"/>
    <property type="project" value="UniProtKB-SubCell"/>
</dbReference>
<dbReference type="InterPro" id="IPR010930">
    <property type="entry name" value="Flg_bb/hook_C_dom"/>
</dbReference>